<dbReference type="EMBL" id="MIGB01000044">
    <property type="protein sequence ID" value="OSY36025.1"/>
    <property type="molecule type" value="Genomic_DNA"/>
</dbReference>
<keyword evidence="2" id="KW-1185">Reference proteome</keyword>
<sequence length="192" mass="20389">MSVTFCPAPPAGGPVELGASLECPAYPPTDRRYFADYDAAVAGLTDHDRYCTDPDCGEHAYRPFVVVHYSTDTDPSLNVSNRNAMLLLRALGLVAELGAADVHEPPPGGATAPPPDADTPLVGELTAEQMLGRVELALALAPADAGVPVQDRGVAGTVVDFGRQAGYLQDRLIVLREVALFARDQARDVIWH</sequence>
<dbReference type="RefSeq" id="WP_085915812.1">
    <property type="nucleotide sequence ID" value="NZ_AP018921.1"/>
</dbReference>
<reference evidence="1 2" key="1">
    <citation type="submission" date="2016-09" db="EMBL/GenBank/DDBJ databases">
        <title>Pseudonocardia autotrophica DSM535, a candidate organism with high potential of specific P450 cytochromes.</title>
        <authorList>
            <person name="Grumaz C."/>
            <person name="Vainshtein Y."/>
            <person name="Kirstahler P."/>
            <person name="Sohn K."/>
        </authorList>
    </citation>
    <scope>NUCLEOTIDE SEQUENCE [LARGE SCALE GENOMIC DNA]</scope>
    <source>
        <strain evidence="1 2">DSM 535</strain>
    </source>
</reference>
<evidence type="ECO:0000313" key="1">
    <source>
        <dbReference type="EMBL" id="OSY36025.1"/>
    </source>
</evidence>
<comment type="caution">
    <text evidence="1">The sequence shown here is derived from an EMBL/GenBank/DDBJ whole genome shotgun (WGS) entry which is preliminary data.</text>
</comment>
<protein>
    <submittedName>
        <fullName evidence="1">Uncharacterized protein</fullName>
    </submittedName>
</protein>
<dbReference type="OrthoDB" id="4163643at2"/>
<name>A0A1Y2ML74_PSEAH</name>
<dbReference type="AlphaFoldDB" id="A0A1Y2ML74"/>
<accession>A0A1Y2ML74</accession>
<dbReference type="STRING" id="2074.BG845_05707"/>
<organism evidence="1 2">
    <name type="scientific">Pseudonocardia autotrophica</name>
    <name type="common">Amycolata autotrophica</name>
    <name type="synonym">Nocardia autotrophica</name>
    <dbReference type="NCBI Taxonomy" id="2074"/>
    <lineage>
        <taxon>Bacteria</taxon>
        <taxon>Bacillati</taxon>
        <taxon>Actinomycetota</taxon>
        <taxon>Actinomycetes</taxon>
        <taxon>Pseudonocardiales</taxon>
        <taxon>Pseudonocardiaceae</taxon>
        <taxon>Pseudonocardia</taxon>
    </lineage>
</organism>
<proteinExistence type="predicted"/>
<evidence type="ECO:0000313" key="2">
    <source>
        <dbReference type="Proteomes" id="UP000194360"/>
    </source>
</evidence>
<gene>
    <name evidence="1" type="ORF">BG845_05707</name>
</gene>
<dbReference type="Proteomes" id="UP000194360">
    <property type="component" value="Unassembled WGS sequence"/>
</dbReference>